<proteinExistence type="predicted"/>
<keyword evidence="3" id="KW-1185">Reference proteome</keyword>
<dbReference type="InterPro" id="IPR023393">
    <property type="entry name" value="START-like_dom_sf"/>
</dbReference>
<dbReference type="AlphaFoldDB" id="A0A2I4ET95"/>
<dbReference type="CDD" id="cd08870">
    <property type="entry name" value="START_STARD2_7-like"/>
    <property type="match status" value="1"/>
</dbReference>
<reference evidence="4" key="1">
    <citation type="submission" date="2025-08" db="UniProtKB">
        <authorList>
            <consortium name="RefSeq"/>
        </authorList>
    </citation>
    <scope>IDENTIFICATION</scope>
    <source>
        <tissue evidence="4">Leaves</tissue>
    </source>
</reference>
<dbReference type="PANTHER" id="PTHR19308:SF39">
    <property type="entry name" value="PHOSPHATIDYLCHOLINE TRANSFER PROTEIN"/>
    <property type="match status" value="1"/>
</dbReference>
<evidence type="ECO:0000313" key="4">
    <source>
        <dbReference type="RefSeq" id="XP_018822609.2"/>
    </source>
</evidence>
<keyword evidence="2" id="KW-0472">Membrane</keyword>
<accession>A0A2I4ET95</accession>
<evidence type="ECO:0000256" key="2">
    <source>
        <dbReference type="SAM" id="Phobius"/>
    </source>
</evidence>
<keyword evidence="2" id="KW-0812">Transmembrane</keyword>
<feature type="compositionally biased region" description="Polar residues" evidence="1">
    <location>
        <begin position="105"/>
        <end position="117"/>
    </location>
</feature>
<dbReference type="RefSeq" id="XP_018822609.2">
    <property type="nucleotide sequence ID" value="XM_018967064.2"/>
</dbReference>
<dbReference type="Gene3D" id="3.30.530.20">
    <property type="match status" value="1"/>
</dbReference>
<dbReference type="GO" id="GO:0005737">
    <property type="term" value="C:cytoplasm"/>
    <property type="evidence" value="ECO:0007669"/>
    <property type="project" value="UniProtKB-ARBA"/>
</dbReference>
<dbReference type="Gramene" id="Jr02_14910_p1">
    <property type="protein sequence ID" value="cds.Jr02_14910_p1"/>
    <property type="gene ID" value="Jr02_14910"/>
</dbReference>
<dbReference type="Pfam" id="PF01852">
    <property type="entry name" value="START"/>
    <property type="match status" value="1"/>
</dbReference>
<dbReference type="GO" id="GO:0008289">
    <property type="term" value="F:lipid binding"/>
    <property type="evidence" value="ECO:0007669"/>
    <property type="project" value="InterPro"/>
</dbReference>
<gene>
    <name evidence="4" type="primary">LOC108992480</name>
</gene>
<dbReference type="InterPro" id="IPR051213">
    <property type="entry name" value="START_lipid_transfer"/>
</dbReference>
<dbReference type="KEGG" id="jre:108992480"/>
<feature type="region of interest" description="Disordered" evidence="1">
    <location>
        <begin position="97"/>
        <end position="121"/>
    </location>
</feature>
<dbReference type="STRING" id="51240.A0A2I4ET95"/>
<keyword evidence="2" id="KW-1133">Transmembrane helix</keyword>
<dbReference type="InterPro" id="IPR002913">
    <property type="entry name" value="START_lipid-bd_dom"/>
</dbReference>
<dbReference type="OrthoDB" id="1295045at2759"/>
<dbReference type="FunCoup" id="A0A2I4ET95">
    <property type="interactions" value="707"/>
</dbReference>
<dbReference type="GeneID" id="108992480"/>
<organism evidence="3 4">
    <name type="scientific">Juglans regia</name>
    <name type="common">English walnut</name>
    <dbReference type="NCBI Taxonomy" id="51240"/>
    <lineage>
        <taxon>Eukaryota</taxon>
        <taxon>Viridiplantae</taxon>
        <taxon>Streptophyta</taxon>
        <taxon>Embryophyta</taxon>
        <taxon>Tracheophyta</taxon>
        <taxon>Spermatophyta</taxon>
        <taxon>Magnoliopsida</taxon>
        <taxon>eudicotyledons</taxon>
        <taxon>Gunneridae</taxon>
        <taxon>Pentapetalae</taxon>
        <taxon>rosids</taxon>
        <taxon>fabids</taxon>
        <taxon>Fagales</taxon>
        <taxon>Juglandaceae</taxon>
        <taxon>Juglans</taxon>
    </lineage>
</organism>
<evidence type="ECO:0000313" key="3">
    <source>
        <dbReference type="Proteomes" id="UP000235220"/>
    </source>
</evidence>
<dbReference type="PROSITE" id="PS50848">
    <property type="entry name" value="START"/>
    <property type="match status" value="1"/>
</dbReference>
<protein>
    <submittedName>
        <fullName evidence="4">Uncharacterized protein LOC108992480</fullName>
    </submittedName>
</protein>
<evidence type="ECO:0000256" key="1">
    <source>
        <dbReference type="SAM" id="MobiDB-lite"/>
    </source>
</evidence>
<dbReference type="Proteomes" id="UP000235220">
    <property type="component" value="Chromosome 2"/>
</dbReference>
<dbReference type="PANTHER" id="PTHR19308">
    <property type="entry name" value="PHOSPHATIDYLCHOLINE TRANSFER PROTEIN"/>
    <property type="match status" value="1"/>
</dbReference>
<dbReference type="SUPFAM" id="SSF55961">
    <property type="entry name" value="Bet v1-like"/>
    <property type="match status" value="1"/>
</dbReference>
<feature type="transmembrane region" description="Helical" evidence="2">
    <location>
        <begin position="23"/>
        <end position="44"/>
    </location>
</feature>
<name>A0A2I4ET95_JUGRE</name>
<sequence>MALLSALLEILRRPTMLDVLSELMLFIAPLWLAIIVGLLVGWAWKPKWAKNLTNCSMSKDASAASPTALLSACFASFPSLNALKFQLPNCVSCIGDDKESPSVPPTATESDSSSSQLDGEKLEKVTGEDLEHLCRLVEEKDGGPAWIQMMDRSTPTMSYQAWRRDPETGPPQYRSRTLFEDATPELVRDFFWDDEFRLKWDDMLIHSATLEECPTTGTMMVQWVRKFPFFCSDREYIIGRRIWESGRSYYCVTKGVPCTSVPRHNKPRRVDLYYSSWCIRAVESKKDGQLTACEVLLFHHEDMGIPREIAKLGVRQGMWGAVKKIDPGLRAYQRHRASGAPLSQCAFMAQINTNVSADYLRSLENNNRDLTEVENRDSPRNPEERNIPKLLVVGGALLLACSIDRGLVTKAVIFGVARRFARIGRRM</sequence>
<dbReference type="FunFam" id="3.30.530.20:FF:000006">
    <property type="entry name" value="StAR-related lipid transfer protein 7, mitochondrial"/>
    <property type="match status" value="1"/>
</dbReference>